<dbReference type="AlphaFoldDB" id="A0A518CXA6"/>
<dbReference type="Proteomes" id="UP000319342">
    <property type="component" value="Chromosome"/>
</dbReference>
<evidence type="ECO:0000256" key="2">
    <source>
        <dbReference type="ARBA" id="ARBA00022741"/>
    </source>
</evidence>
<evidence type="ECO:0000313" key="8">
    <source>
        <dbReference type="EMBL" id="QDU83854.1"/>
    </source>
</evidence>
<dbReference type="FunFam" id="3.30.1490.20:FF:000003">
    <property type="entry name" value="acetyl-CoA carboxylase isoform X1"/>
    <property type="match status" value="1"/>
</dbReference>
<evidence type="ECO:0000256" key="4">
    <source>
        <dbReference type="ARBA" id="ARBA00023267"/>
    </source>
</evidence>
<dbReference type="Gene3D" id="3.30.470.20">
    <property type="entry name" value="ATP-grasp fold, B domain"/>
    <property type="match status" value="1"/>
</dbReference>
<keyword evidence="2 5" id="KW-0547">Nucleotide-binding</keyword>
<evidence type="ECO:0000259" key="7">
    <source>
        <dbReference type="PROSITE" id="PS50979"/>
    </source>
</evidence>
<dbReference type="SMART" id="SM00878">
    <property type="entry name" value="Biotin_carb_C"/>
    <property type="match status" value="1"/>
</dbReference>
<keyword evidence="9" id="KW-1185">Reference proteome</keyword>
<keyword evidence="3 5" id="KW-0067">ATP-binding</keyword>
<dbReference type="SUPFAM" id="SSF56059">
    <property type="entry name" value="Glutathione synthetase ATP-binding domain-like"/>
    <property type="match status" value="1"/>
</dbReference>
<evidence type="ECO:0000256" key="1">
    <source>
        <dbReference type="ARBA" id="ARBA00022598"/>
    </source>
</evidence>
<dbReference type="GO" id="GO:0004075">
    <property type="term" value="F:biotin carboxylase activity"/>
    <property type="evidence" value="ECO:0007669"/>
    <property type="project" value="UniProtKB-EC"/>
</dbReference>
<evidence type="ECO:0000259" key="6">
    <source>
        <dbReference type="PROSITE" id="PS50975"/>
    </source>
</evidence>
<dbReference type="Pfam" id="PF02785">
    <property type="entry name" value="Biotin_carb_C"/>
    <property type="match status" value="1"/>
</dbReference>
<feature type="domain" description="Biotin carboxylation" evidence="7">
    <location>
        <begin position="1"/>
        <end position="450"/>
    </location>
</feature>
<dbReference type="InterPro" id="IPR005479">
    <property type="entry name" value="CPAse_ATP-bd"/>
</dbReference>
<dbReference type="Pfam" id="PF02786">
    <property type="entry name" value="CPSase_L_D2"/>
    <property type="match status" value="1"/>
</dbReference>
<dbReference type="InterPro" id="IPR050856">
    <property type="entry name" value="Biotin_carboxylase_complex"/>
</dbReference>
<dbReference type="PANTHER" id="PTHR18866:SF33">
    <property type="entry name" value="METHYLCROTONOYL-COA CARBOXYLASE SUBUNIT ALPHA, MITOCHONDRIAL-RELATED"/>
    <property type="match status" value="1"/>
</dbReference>
<sequence>MFRRILIANRGEVAVRIARAARELGIAPVGVVSEADRDASWTQVFDQVVTLGPASARESYLDGARVLQAARQTHCTAVHPGWGFLAEDARFAAQARELGLTFVGPSADAIARMGQKSPAKEAMRSVGLPVVPGSVGLVKDIDAARAAAAESGYPLLLKADAGGGGRGMRRCDEASQLDEAFSAASAEAESAFANGDLYLERYLTGGRHIEVQLLCDRFGHGVHLFERECSIQRRHQKLIEEAPSPALDDAGRRDLGRRAIEAALALGYENAGTIEFLMDPTTKELFFMEMNTRLQVEHPVSELVCGVDIAAWQLRIAANHRLDLRQEDVAPKGHALECRINAEDPHADFRPTPGTLERFDFATDVGPGTVRVDTHLEAGDTVSPHYDSLLAKVIVHADTRAAAIATMVACLEKTRIEGVNTTIAVHLAVLASNEFRSGTYDTQSLPGWNG</sequence>
<dbReference type="SUPFAM" id="SSF52440">
    <property type="entry name" value="PreATP-grasp domain"/>
    <property type="match status" value="1"/>
</dbReference>
<evidence type="ECO:0000313" key="9">
    <source>
        <dbReference type="Proteomes" id="UP000319342"/>
    </source>
</evidence>
<dbReference type="InterPro" id="IPR011054">
    <property type="entry name" value="Rudment_hybrid_motif"/>
</dbReference>
<evidence type="ECO:0000256" key="3">
    <source>
        <dbReference type="ARBA" id="ARBA00022840"/>
    </source>
</evidence>
<dbReference type="InterPro" id="IPR005481">
    <property type="entry name" value="BC-like_N"/>
</dbReference>
<dbReference type="GO" id="GO:0005524">
    <property type="term" value="F:ATP binding"/>
    <property type="evidence" value="ECO:0007669"/>
    <property type="project" value="UniProtKB-UniRule"/>
</dbReference>
<evidence type="ECO:0000256" key="5">
    <source>
        <dbReference type="PROSITE-ProRule" id="PRU00409"/>
    </source>
</evidence>
<dbReference type="PROSITE" id="PS50979">
    <property type="entry name" value="BC"/>
    <property type="match status" value="1"/>
</dbReference>
<keyword evidence="1 8" id="KW-0436">Ligase</keyword>
<dbReference type="InterPro" id="IPR011761">
    <property type="entry name" value="ATP-grasp"/>
</dbReference>
<protein>
    <submittedName>
        <fullName evidence="8">Biotin carboxylase</fullName>
        <ecNumber evidence="8">6.3.4.14</ecNumber>
    </submittedName>
</protein>
<dbReference type="PROSITE" id="PS50975">
    <property type="entry name" value="ATP_GRASP"/>
    <property type="match status" value="1"/>
</dbReference>
<organism evidence="8 9">
    <name type="scientific">Rohdeia mirabilis</name>
    <dbReference type="NCBI Taxonomy" id="2528008"/>
    <lineage>
        <taxon>Bacteria</taxon>
        <taxon>Pseudomonadati</taxon>
        <taxon>Planctomycetota</taxon>
        <taxon>Planctomycetia</taxon>
        <taxon>Planctomycetia incertae sedis</taxon>
        <taxon>Rohdeia</taxon>
    </lineage>
</organism>
<dbReference type="InterPro" id="IPR011764">
    <property type="entry name" value="Biotin_carboxylation_dom"/>
</dbReference>
<dbReference type="EMBL" id="CP036290">
    <property type="protein sequence ID" value="QDU83854.1"/>
    <property type="molecule type" value="Genomic_DNA"/>
</dbReference>
<dbReference type="InterPro" id="IPR005482">
    <property type="entry name" value="Biotin_COase_C"/>
</dbReference>
<dbReference type="PROSITE" id="PS00867">
    <property type="entry name" value="CPSASE_2"/>
    <property type="match status" value="1"/>
</dbReference>
<dbReference type="OrthoDB" id="9769961at2"/>
<reference evidence="8 9" key="1">
    <citation type="submission" date="2019-02" db="EMBL/GenBank/DDBJ databases">
        <title>Deep-cultivation of Planctomycetes and their phenomic and genomic characterization uncovers novel biology.</title>
        <authorList>
            <person name="Wiegand S."/>
            <person name="Jogler M."/>
            <person name="Boedeker C."/>
            <person name="Pinto D."/>
            <person name="Vollmers J."/>
            <person name="Rivas-Marin E."/>
            <person name="Kohn T."/>
            <person name="Peeters S.H."/>
            <person name="Heuer A."/>
            <person name="Rast P."/>
            <person name="Oberbeckmann S."/>
            <person name="Bunk B."/>
            <person name="Jeske O."/>
            <person name="Meyerdierks A."/>
            <person name="Storesund J.E."/>
            <person name="Kallscheuer N."/>
            <person name="Luecker S."/>
            <person name="Lage O.M."/>
            <person name="Pohl T."/>
            <person name="Merkel B.J."/>
            <person name="Hornburger P."/>
            <person name="Mueller R.-W."/>
            <person name="Bruemmer F."/>
            <person name="Labrenz M."/>
            <person name="Spormann A.M."/>
            <person name="Op den Camp H."/>
            <person name="Overmann J."/>
            <person name="Amann R."/>
            <person name="Jetten M.S.M."/>
            <person name="Mascher T."/>
            <person name="Medema M.H."/>
            <person name="Devos D.P."/>
            <person name="Kaster A.-K."/>
            <person name="Ovreas L."/>
            <person name="Rohde M."/>
            <person name="Galperin M.Y."/>
            <person name="Jogler C."/>
        </authorList>
    </citation>
    <scope>NUCLEOTIDE SEQUENCE [LARGE SCALE GENOMIC DNA]</scope>
    <source>
        <strain evidence="8 9">Pla163</strain>
    </source>
</reference>
<dbReference type="EC" id="6.3.4.14" evidence="8"/>
<proteinExistence type="predicted"/>
<feature type="domain" description="ATP-grasp" evidence="6">
    <location>
        <begin position="120"/>
        <end position="318"/>
    </location>
</feature>
<dbReference type="RefSeq" id="WP_145184307.1">
    <property type="nucleotide sequence ID" value="NZ_CP036290.1"/>
</dbReference>
<accession>A0A518CXA6</accession>
<keyword evidence="4" id="KW-0092">Biotin</keyword>
<dbReference type="PANTHER" id="PTHR18866">
    <property type="entry name" value="CARBOXYLASE:PYRUVATE/ACETYL-COA/PROPIONYL-COA CARBOXYLASE"/>
    <property type="match status" value="1"/>
</dbReference>
<dbReference type="SUPFAM" id="SSF51246">
    <property type="entry name" value="Rudiment single hybrid motif"/>
    <property type="match status" value="1"/>
</dbReference>
<dbReference type="InterPro" id="IPR016185">
    <property type="entry name" value="PreATP-grasp_dom_sf"/>
</dbReference>
<name>A0A518CXA6_9BACT</name>
<dbReference type="GO" id="GO:0046872">
    <property type="term" value="F:metal ion binding"/>
    <property type="evidence" value="ECO:0007669"/>
    <property type="project" value="InterPro"/>
</dbReference>
<dbReference type="Pfam" id="PF00289">
    <property type="entry name" value="Biotin_carb_N"/>
    <property type="match status" value="1"/>
</dbReference>
<gene>
    <name evidence="8" type="primary">accC_1</name>
    <name evidence="8" type="ORF">Pla163_09550</name>
</gene>